<feature type="signal peptide" evidence="2">
    <location>
        <begin position="1"/>
        <end position="20"/>
    </location>
</feature>
<dbReference type="Proteomes" id="UP000305760">
    <property type="component" value="Unassembled WGS sequence"/>
</dbReference>
<dbReference type="OrthoDB" id="10011371at2"/>
<feature type="chain" id="PRO_5023027233" description="Lipoprotein" evidence="2">
    <location>
        <begin position="21"/>
        <end position="274"/>
    </location>
</feature>
<sequence length="274" mass="28855">MNSVLRMSMFALLVTGTGCATMYPVAPRWTAAEIIKKAEPDPFIGADAVEARKLVQGTRQLLSDAAHDRRIADIAASEVTFYGTLLGVLGLSLDKAGLKNTGGGAATLGTLFAGRYKLGDQEVVFRKAEARAACLELALAEMSVSGTEVGFRGQAMFEAASTLVATDTTKASALHVQAQVATAEVPRLVAESLRRLTNDLRIALAAIPLTAMTRDQMLETLQAATEAEEEAEAEAAAAYGNGASSKEAAQHLGALTATLTVKEKFDACFVQYPQ</sequence>
<organism evidence="3 4">
    <name type="scientific">Arenimonas terrae</name>
    <dbReference type="NCBI Taxonomy" id="2546226"/>
    <lineage>
        <taxon>Bacteria</taxon>
        <taxon>Pseudomonadati</taxon>
        <taxon>Pseudomonadota</taxon>
        <taxon>Gammaproteobacteria</taxon>
        <taxon>Lysobacterales</taxon>
        <taxon>Lysobacteraceae</taxon>
        <taxon>Arenimonas</taxon>
    </lineage>
</organism>
<protein>
    <recommendedName>
        <fullName evidence="5">Lipoprotein</fullName>
    </recommendedName>
</protein>
<gene>
    <name evidence="3" type="ORF">E1B00_13020</name>
</gene>
<dbReference type="AlphaFoldDB" id="A0A5C4RQJ5"/>
<dbReference type="RefSeq" id="WP_139449463.1">
    <property type="nucleotide sequence ID" value="NZ_SMDR01000003.1"/>
</dbReference>
<proteinExistence type="predicted"/>
<evidence type="ECO:0008006" key="5">
    <source>
        <dbReference type="Google" id="ProtNLM"/>
    </source>
</evidence>
<evidence type="ECO:0000313" key="3">
    <source>
        <dbReference type="EMBL" id="TNJ33215.1"/>
    </source>
</evidence>
<evidence type="ECO:0000256" key="1">
    <source>
        <dbReference type="SAM" id="Coils"/>
    </source>
</evidence>
<accession>A0A5C4RQJ5</accession>
<reference evidence="3 4" key="1">
    <citation type="submission" date="2019-03" db="EMBL/GenBank/DDBJ databases">
        <title>Arenimonas daejeonensis sp. nov., isolated from compost.</title>
        <authorList>
            <person name="Jeon C.O."/>
        </authorList>
    </citation>
    <scope>NUCLEOTIDE SEQUENCE [LARGE SCALE GENOMIC DNA]</scope>
    <source>
        <strain evidence="3 4">R29</strain>
    </source>
</reference>
<feature type="coiled-coil region" evidence="1">
    <location>
        <begin position="214"/>
        <end position="241"/>
    </location>
</feature>
<evidence type="ECO:0000256" key="2">
    <source>
        <dbReference type="SAM" id="SignalP"/>
    </source>
</evidence>
<dbReference type="EMBL" id="SMDR01000003">
    <property type="protein sequence ID" value="TNJ33215.1"/>
    <property type="molecule type" value="Genomic_DNA"/>
</dbReference>
<keyword evidence="1" id="KW-0175">Coiled coil</keyword>
<comment type="caution">
    <text evidence="3">The sequence shown here is derived from an EMBL/GenBank/DDBJ whole genome shotgun (WGS) entry which is preliminary data.</text>
</comment>
<dbReference type="PROSITE" id="PS51257">
    <property type="entry name" value="PROKAR_LIPOPROTEIN"/>
    <property type="match status" value="1"/>
</dbReference>
<name>A0A5C4RQJ5_9GAMM</name>
<keyword evidence="4" id="KW-1185">Reference proteome</keyword>
<evidence type="ECO:0000313" key="4">
    <source>
        <dbReference type="Proteomes" id="UP000305760"/>
    </source>
</evidence>
<keyword evidence="2" id="KW-0732">Signal</keyword>